<evidence type="ECO:0000313" key="1">
    <source>
        <dbReference type="EMBL" id="GAA3853496.1"/>
    </source>
</evidence>
<dbReference type="Proteomes" id="UP001399917">
    <property type="component" value="Unassembled WGS sequence"/>
</dbReference>
<comment type="caution">
    <text evidence="1">The sequence shown here is derived from an EMBL/GenBank/DDBJ whole genome shotgun (WGS) entry which is preliminary data.</text>
</comment>
<dbReference type="EMBL" id="BAABDF010000001">
    <property type="protein sequence ID" value="GAA3853496.1"/>
    <property type="molecule type" value="Genomic_DNA"/>
</dbReference>
<keyword evidence="2" id="KW-1185">Reference proteome</keyword>
<dbReference type="RefSeq" id="WP_344842013.1">
    <property type="nucleotide sequence ID" value="NZ_BAABDF010000001.1"/>
</dbReference>
<proteinExistence type="predicted"/>
<organism evidence="1 2">
    <name type="scientific">Celeribacter arenosi</name>
    <dbReference type="NCBI Taxonomy" id="792649"/>
    <lineage>
        <taxon>Bacteria</taxon>
        <taxon>Pseudomonadati</taxon>
        <taxon>Pseudomonadota</taxon>
        <taxon>Alphaproteobacteria</taxon>
        <taxon>Rhodobacterales</taxon>
        <taxon>Roseobacteraceae</taxon>
        <taxon>Celeribacter</taxon>
    </lineage>
</organism>
<sequence>MPRDSLFVAAILAVTLLTAPLSILALPYSGDGPAVAIIAPWSDVDAVLASNRLREIAPTRAPFGVLVTPVPGFTPDRRDAGLITLLDGRAIAKICGVTNV</sequence>
<protein>
    <submittedName>
        <fullName evidence="1">Uncharacterized protein</fullName>
    </submittedName>
</protein>
<accession>A0ABP7JTU6</accession>
<evidence type="ECO:0000313" key="2">
    <source>
        <dbReference type="Proteomes" id="UP001399917"/>
    </source>
</evidence>
<gene>
    <name evidence="1" type="ORF">GCM10022404_01100</name>
</gene>
<name>A0ABP7JTU6_9RHOB</name>
<reference evidence="2" key="1">
    <citation type="journal article" date="2019" name="Int. J. Syst. Evol. Microbiol.">
        <title>The Global Catalogue of Microorganisms (GCM) 10K type strain sequencing project: providing services to taxonomists for standard genome sequencing and annotation.</title>
        <authorList>
            <consortium name="The Broad Institute Genomics Platform"/>
            <consortium name="The Broad Institute Genome Sequencing Center for Infectious Disease"/>
            <person name="Wu L."/>
            <person name="Ma J."/>
        </authorList>
    </citation>
    <scope>NUCLEOTIDE SEQUENCE [LARGE SCALE GENOMIC DNA]</scope>
    <source>
        <strain evidence="2">JCM 17190</strain>
    </source>
</reference>